<dbReference type="Proteomes" id="UP000002195">
    <property type="component" value="Unassembled WGS sequence"/>
</dbReference>
<protein>
    <submittedName>
        <fullName evidence="2">Uncharacterized protein</fullName>
    </submittedName>
</protein>
<reference evidence="2 3" key="1">
    <citation type="journal article" date="2005" name="Nature">
        <title>The genome of the social amoeba Dictyostelium discoideum.</title>
        <authorList>
            <consortium name="The Dictyostelium discoideum Sequencing Consortium"/>
            <person name="Eichinger L."/>
            <person name="Pachebat J.A."/>
            <person name="Glockner G."/>
            <person name="Rajandream M.A."/>
            <person name="Sucgang R."/>
            <person name="Berriman M."/>
            <person name="Song J."/>
            <person name="Olsen R."/>
            <person name="Szafranski K."/>
            <person name="Xu Q."/>
            <person name="Tunggal B."/>
            <person name="Kummerfeld S."/>
            <person name="Madera M."/>
            <person name="Konfortov B.A."/>
            <person name="Rivero F."/>
            <person name="Bankier A.T."/>
            <person name="Lehmann R."/>
            <person name="Hamlin N."/>
            <person name="Davies R."/>
            <person name="Gaudet P."/>
            <person name="Fey P."/>
            <person name="Pilcher K."/>
            <person name="Chen G."/>
            <person name="Saunders D."/>
            <person name="Sodergren E."/>
            <person name="Davis P."/>
            <person name="Kerhornou A."/>
            <person name="Nie X."/>
            <person name="Hall N."/>
            <person name="Anjard C."/>
            <person name="Hemphill L."/>
            <person name="Bason N."/>
            <person name="Farbrother P."/>
            <person name="Desany B."/>
            <person name="Just E."/>
            <person name="Morio T."/>
            <person name="Rost R."/>
            <person name="Churcher C."/>
            <person name="Cooper J."/>
            <person name="Haydock S."/>
            <person name="van Driessche N."/>
            <person name="Cronin A."/>
            <person name="Goodhead I."/>
            <person name="Muzny D."/>
            <person name="Mourier T."/>
            <person name="Pain A."/>
            <person name="Lu M."/>
            <person name="Harper D."/>
            <person name="Lindsay R."/>
            <person name="Hauser H."/>
            <person name="James K."/>
            <person name="Quiles M."/>
            <person name="Madan Babu M."/>
            <person name="Saito T."/>
            <person name="Buchrieser C."/>
            <person name="Wardroper A."/>
            <person name="Felder M."/>
            <person name="Thangavelu M."/>
            <person name="Johnson D."/>
            <person name="Knights A."/>
            <person name="Loulseged H."/>
            <person name="Mungall K."/>
            <person name="Oliver K."/>
            <person name="Price C."/>
            <person name="Quail M.A."/>
            <person name="Urushihara H."/>
            <person name="Hernandez J."/>
            <person name="Rabbinowitsch E."/>
            <person name="Steffen D."/>
            <person name="Sanders M."/>
            <person name="Ma J."/>
            <person name="Kohara Y."/>
            <person name="Sharp S."/>
            <person name="Simmonds M."/>
            <person name="Spiegler S."/>
            <person name="Tivey A."/>
            <person name="Sugano S."/>
            <person name="White B."/>
            <person name="Walker D."/>
            <person name="Woodward J."/>
            <person name="Winckler T."/>
            <person name="Tanaka Y."/>
            <person name="Shaulsky G."/>
            <person name="Schleicher M."/>
            <person name="Weinstock G."/>
            <person name="Rosenthal A."/>
            <person name="Cox E.C."/>
            <person name="Chisholm R.L."/>
            <person name="Gibbs R."/>
            <person name="Loomis W.F."/>
            <person name="Platzer M."/>
            <person name="Kay R.R."/>
            <person name="Williams J."/>
            <person name="Dear P.H."/>
            <person name="Noegel A.A."/>
            <person name="Barrell B."/>
            <person name="Kuspa A."/>
        </authorList>
    </citation>
    <scope>NUCLEOTIDE SEQUENCE [LARGE SCALE GENOMIC DNA]</scope>
    <source>
        <strain evidence="2 3">AX4</strain>
    </source>
</reference>
<sequence>MKFLAILLILISILGLSSAITVQHINARIFCGRSCSNPEYTDISINVNQCTVLSKEATCNYALPYITVSPNINSLNSSYIVSASIGCGMATLTSKTAYIGICNPYTISGVEFSVYADPPIDGASSSNSLKPMVLFSAFVFFIISLIL</sequence>
<dbReference type="dictyBase" id="DDB_G0289411"/>
<feature type="signal peptide" evidence="1">
    <location>
        <begin position="1"/>
        <end position="19"/>
    </location>
</feature>
<dbReference type="HOGENOM" id="CLU_1771537_0_0_1"/>
<dbReference type="RefSeq" id="XP_636239.1">
    <property type="nucleotide sequence ID" value="XM_631147.1"/>
</dbReference>
<proteinExistence type="predicted"/>
<comment type="caution">
    <text evidence="2">The sequence shown here is derived from an EMBL/GenBank/DDBJ whole genome shotgun (WGS) entry which is preliminary data.</text>
</comment>
<evidence type="ECO:0000256" key="1">
    <source>
        <dbReference type="SAM" id="SignalP"/>
    </source>
</evidence>
<dbReference type="AlphaFoldDB" id="Q54HJ4"/>
<organism evidence="2 3">
    <name type="scientific">Dictyostelium discoideum</name>
    <name type="common">Social amoeba</name>
    <dbReference type="NCBI Taxonomy" id="44689"/>
    <lineage>
        <taxon>Eukaryota</taxon>
        <taxon>Amoebozoa</taxon>
        <taxon>Evosea</taxon>
        <taxon>Eumycetozoa</taxon>
        <taxon>Dictyostelia</taxon>
        <taxon>Dictyosteliales</taxon>
        <taxon>Dictyosteliaceae</taxon>
        <taxon>Dictyostelium</taxon>
    </lineage>
</organism>
<dbReference type="KEGG" id="ddi:DDB_G0289411"/>
<dbReference type="EMBL" id="AAFI02000140">
    <property type="protein sequence ID" value="EAL62733.1"/>
    <property type="molecule type" value="Genomic_DNA"/>
</dbReference>
<dbReference type="InParanoid" id="Q54HJ4"/>
<accession>Q54HJ4</accession>
<keyword evidence="3" id="KW-1185">Reference proteome</keyword>
<name>Q54HJ4_DICDI</name>
<dbReference type="VEuPathDB" id="AmoebaDB:DDB_G0289411"/>
<dbReference type="PaxDb" id="44689-DDB0188410"/>
<feature type="chain" id="PRO_5005696279" evidence="1">
    <location>
        <begin position="20"/>
        <end position="147"/>
    </location>
</feature>
<evidence type="ECO:0000313" key="3">
    <source>
        <dbReference type="Proteomes" id="UP000002195"/>
    </source>
</evidence>
<keyword evidence="1" id="KW-0732">Signal</keyword>
<dbReference type="GeneID" id="8627129"/>
<gene>
    <name evidence="2" type="ORF">DDB_G0289411</name>
</gene>
<evidence type="ECO:0000313" key="2">
    <source>
        <dbReference type="EMBL" id="EAL62733.1"/>
    </source>
</evidence>